<gene>
    <name evidence="2" type="ORF">G5C60_33635</name>
</gene>
<proteinExistence type="predicted"/>
<evidence type="ECO:0000313" key="2">
    <source>
        <dbReference type="EMBL" id="NGO12418.1"/>
    </source>
</evidence>
<dbReference type="Gene3D" id="2.80.10.50">
    <property type="match status" value="1"/>
</dbReference>
<accession>A0A6G4VE57</accession>
<keyword evidence="3" id="KW-1185">Reference proteome</keyword>
<dbReference type="SUPFAM" id="SSF50370">
    <property type="entry name" value="Ricin B-like lectins"/>
    <property type="match status" value="1"/>
</dbReference>
<dbReference type="SMART" id="SM00458">
    <property type="entry name" value="RICIN"/>
    <property type="match status" value="1"/>
</dbReference>
<feature type="domain" description="Ricin B lectin" evidence="1">
    <location>
        <begin position="39"/>
        <end position="174"/>
    </location>
</feature>
<evidence type="ECO:0000313" key="3">
    <source>
        <dbReference type="Proteomes" id="UP000472335"/>
    </source>
</evidence>
<name>A0A6G4VE57_9ACTN</name>
<dbReference type="EMBL" id="JAAKZY010000139">
    <property type="protein sequence ID" value="NGO12418.1"/>
    <property type="molecule type" value="Genomic_DNA"/>
</dbReference>
<evidence type="ECO:0000259" key="1">
    <source>
        <dbReference type="SMART" id="SM00458"/>
    </source>
</evidence>
<reference evidence="2 3" key="1">
    <citation type="submission" date="2020-02" db="EMBL/GenBank/DDBJ databases">
        <title>Whole-genome analyses of novel actinobacteria.</title>
        <authorList>
            <person name="Sahin N."/>
            <person name="Gencbay T."/>
        </authorList>
    </citation>
    <scope>NUCLEOTIDE SEQUENCE [LARGE SCALE GENOMIC DNA]</scope>
    <source>
        <strain evidence="2 3">HC44</strain>
    </source>
</reference>
<comment type="caution">
    <text evidence="2">The sequence shown here is derived from an EMBL/GenBank/DDBJ whole genome shotgun (WGS) entry which is preliminary data.</text>
</comment>
<dbReference type="CDD" id="cd00161">
    <property type="entry name" value="beta-trefoil_Ricin-like"/>
    <property type="match status" value="1"/>
</dbReference>
<protein>
    <submittedName>
        <fullName evidence="2">RICIN domain-containing protein</fullName>
    </submittedName>
</protein>
<dbReference type="PROSITE" id="PS50231">
    <property type="entry name" value="RICIN_B_LECTIN"/>
    <property type="match status" value="1"/>
</dbReference>
<dbReference type="InterPro" id="IPR035992">
    <property type="entry name" value="Ricin_B-like_lectins"/>
</dbReference>
<dbReference type="Pfam" id="PF00652">
    <property type="entry name" value="Ricin_B_lectin"/>
    <property type="match status" value="1"/>
</dbReference>
<dbReference type="AlphaFoldDB" id="A0A6G4VE57"/>
<dbReference type="RefSeq" id="WP_165264830.1">
    <property type="nucleotide sequence ID" value="NZ_JAAKZY010000139.1"/>
</dbReference>
<organism evidence="2 3">
    <name type="scientific">Streptomyces scabichelini</name>
    <dbReference type="NCBI Taxonomy" id="2711217"/>
    <lineage>
        <taxon>Bacteria</taxon>
        <taxon>Bacillati</taxon>
        <taxon>Actinomycetota</taxon>
        <taxon>Actinomycetes</taxon>
        <taxon>Kitasatosporales</taxon>
        <taxon>Streptomycetaceae</taxon>
        <taxon>Streptomyces</taxon>
    </lineage>
</organism>
<dbReference type="InterPro" id="IPR000772">
    <property type="entry name" value="Ricin_B_lectin"/>
</dbReference>
<dbReference type="Proteomes" id="UP000472335">
    <property type="component" value="Unassembled WGS sequence"/>
</dbReference>
<sequence length="174" mass="18840">MRIARSRSGLSMLGLIVCMAVVAIGVTAMPASALNPRTYAQVKNANAHQYCLDMKSEDPAEGARAQLWNCTNTAEQKFILVQADRGHDPVPGQWTIRSRSAGKCLWDLGGGTAGTRVTQRSCFDYAQAQSWELRPTGEIVNILSGLCVDAVRDAKGGAVEVQPCNGNISQRWFL</sequence>